<feature type="domain" description="CN hydrolase" evidence="3">
    <location>
        <begin position="2"/>
        <end position="249"/>
    </location>
</feature>
<dbReference type="EMBL" id="MAJU01000013">
    <property type="protein sequence ID" value="OCH20229.1"/>
    <property type="molecule type" value="Genomic_DNA"/>
</dbReference>
<reference evidence="4 5" key="1">
    <citation type="submission" date="2016-06" db="EMBL/GenBank/DDBJ databases">
        <authorList>
            <person name="Kjaerup R.B."/>
            <person name="Dalgaard T.S."/>
            <person name="Juul-Madsen H.R."/>
        </authorList>
    </citation>
    <scope>NUCLEOTIDE SEQUENCE [LARGE SCALE GENOMIC DNA]</scope>
    <source>
        <strain evidence="4 5">1S159</strain>
    </source>
</reference>
<comment type="similarity">
    <text evidence="1">Belongs to the carbon-nitrogen hydrolase superfamily. NIT1/NIT2 family.</text>
</comment>
<evidence type="ECO:0000256" key="2">
    <source>
        <dbReference type="ARBA" id="ARBA00022801"/>
    </source>
</evidence>
<evidence type="ECO:0000313" key="4">
    <source>
        <dbReference type="EMBL" id="OCH20229.1"/>
    </source>
</evidence>
<dbReference type="GO" id="GO:0016811">
    <property type="term" value="F:hydrolase activity, acting on carbon-nitrogen (but not peptide) bonds, in linear amides"/>
    <property type="evidence" value="ECO:0007669"/>
    <property type="project" value="InterPro"/>
</dbReference>
<accession>A0A1B9NWY5</accession>
<dbReference type="PROSITE" id="PS01227">
    <property type="entry name" value="UPF0012"/>
    <property type="match status" value="1"/>
</dbReference>
<dbReference type="InterPro" id="IPR001110">
    <property type="entry name" value="UPF0012_CS"/>
</dbReference>
<dbReference type="RefSeq" id="WP_023604069.1">
    <property type="nucleotide sequence ID" value="NZ_CAWMPN010000013.1"/>
</dbReference>
<dbReference type="InterPro" id="IPR003010">
    <property type="entry name" value="C-N_Hydrolase"/>
</dbReference>
<sequence length="272" mass="30232">MSKVGIIQMNSGADPEANMKQLKLNLKGLHQQGAKLALTPENTLVFGQKEDYEKHAEPLGKGPLQEKLAKLAKHYHLWLIIGSFPIRNADGSLSSTCLVFNHDGDLVEHYHKLHMFDVDVEDGHQSYRESDTFTAGSEIKVVDTPIGKIGLSICYDVRFPQLYSELRQQGAEILIVPAAFTKVTGYAHWDILLRSRAIENQCWLLAAGQWGSHGSGRETWGHSMVVDPWGNKVVTQREGTGVIAAEIDKNQTTAIRKKMPVAQHARLACNIQ</sequence>
<dbReference type="Gene3D" id="3.60.110.10">
    <property type="entry name" value="Carbon-nitrogen hydrolase"/>
    <property type="match status" value="1"/>
</dbReference>
<dbReference type="InterPro" id="IPR036526">
    <property type="entry name" value="C-N_Hydrolase_sf"/>
</dbReference>
<dbReference type="PANTHER" id="PTHR23088">
    <property type="entry name" value="NITRILASE-RELATED"/>
    <property type="match status" value="1"/>
</dbReference>
<dbReference type="OrthoDB" id="9811121at2"/>
<evidence type="ECO:0000259" key="3">
    <source>
        <dbReference type="PROSITE" id="PS50263"/>
    </source>
</evidence>
<name>A0A1B9NWY5_ALILO</name>
<dbReference type="InterPro" id="IPR045254">
    <property type="entry name" value="Nit1/2_C-N_Hydrolase"/>
</dbReference>
<dbReference type="AlphaFoldDB" id="A0A1B9NWY5"/>
<gene>
    <name evidence="4" type="ORF">A6E04_00650</name>
</gene>
<comment type="caution">
    <text evidence="4">The sequence shown here is derived from an EMBL/GenBank/DDBJ whole genome shotgun (WGS) entry which is preliminary data.</text>
</comment>
<protein>
    <submittedName>
        <fullName evidence="4">Amidohydrolase</fullName>
    </submittedName>
</protein>
<keyword evidence="2 4" id="KW-0378">Hydrolase</keyword>
<dbReference type="Pfam" id="PF00795">
    <property type="entry name" value="CN_hydrolase"/>
    <property type="match status" value="1"/>
</dbReference>
<dbReference type="STRING" id="688.A6E04_00650"/>
<proteinExistence type="inferred from homology"/>
<dbReference type="CDD" id="cd07572">
    <property type="entry name" value="nit"/>
    <property type="match status" value="1"/>
</dbReference>
<organism evidence="4 5">
    <name type="scientific">Aliivibrio logei</name>
    <name type="common">Vibrio logei</name>
    <dbReference type="NCBI Taxonomy" id="688"/>
    <lineage>
        <taxon>Bacteria</taxon>
        <taxon>Pseudomonadati</taxon>
        <taxon>Pseudomonadota</taxon>
        <taxon>Gammaproteobacteria</taxon>
        <taxon>Vibrionales</taxon>
        <taxon>Vibrionaceae</taxon>
        <taxon>Aliivibrio</taxon>
    </lineage>
</organism>
<dbReference type="PROSITE" id="PS50263">
    <property type="entry name" value="CN_HYDROLASE"/>
    <property type="match status" value="1"/>
</dbReference>
<evidence type="ECO:0000313" key="5">
    <source>
        <dbReference type="Proteomes" id="UP000093523"/>
    </source>
</evidence>
<dbReference type="PANTHER" id="PTHR23088:SF27">
    <property type="entry name" value="DEAMINATED GLUTATHIONE AMIDASE"/>
    <property type="match status" value="1"/>
</dbReference>
<dbReference type="Proteomes" id="UP000093523">
    <property type="component" value="Unassembled WGS sequence"/>
</dbReference>
<evidence type="ECO:0000256" key="1">
    <source>
        <dbReference type="ARBA" id="ARBA00010613"/>
    </source>
</evidence>
<dbReference type="SUPFAM" id="SSF56317">
    <property type="entry name" value="Carbon-nitrogen hydrolase"/>
    <property type="match status" value="1"/>
</dbReference>